<comment type="similarity">
    <text evidence="1 11">Belongs to the transketolase family.</text>
</comment>
<dbReference type="Pfam" id="PF00456">
    <property type="entry name" value="Transketolase_N"/>
    <property type="match status" value="1"/>
</dbReference>
<comment type="caution">
    <text evidence="13">The sequence shown here is derived from an EMBL/GenBank/DDBJ whole genome shotgun (WGS) entry which is preliminary data.</text>
</comment>
<dbReference type="Pfam" id="PF22613">
    <property type="entry name" value="Transketolase_C_1"/>
    <property type="match status" value="1"/>
</dbReference>
<evidence type="ECO:0000259" key="12">
    <source>
        <dbReference type="SMART" id="SM00861"/>
    </source>
</evidence>
<comment type="cofactor">
    <cofactor evidence="11">
        <name>Mg(2+)</name>
        <dbReference type="ChEBI" id="CHEBI:18420"/>
    </cofactor>
    <cofactor evidence="11">
        <name>Ca(2+)</name>
        <dbReference type="ChEBI" id="CHEBI:29108"/>
    </cofactor>
    <cofactor evidence="11">
        <name>Mn(2+)</name>
        <dbReference type="ChEBI" id="CHEBI:29035"/>
    </cofactor>
    <cofactor evidence="11">
        <name>Co(2+)</name>
        <dbReference type="ChEBI" id="CHEBI:48828"/>
    </cofactor>
    <text evidence="11">Binds 1 Mg(2+) ion per subunit. Can also utilize other divalent metal cations, such as Ca(2+), Mn(2+) and Co(2+).</text>
</comment>
<name>A0ABW5PPJ9_9BACI</name>
<dbReference type="InterPro" id="IPR005474">
    <property type="entry name" value="Transketolase_N"/>
</dbReference>
<evidence type="ECO:0000256" key="11">
    <source>
        <dbReference type="RuleBase" id="RU004996"/>
    </source>
</evidence>
<comment type="cofactor">
    <cofactor evidence="11">
        <name>thiamine diphosphate</name>
        <dbReference type="ChEBI" id="CHEBI:58937"/>
    </cofactor>
    <text evidence="11">Binds 1 thiamine pyrophosphate per subunit.</text>
</comment>
<accession>A0ABW5PPJ9</accession>
<dbReference type="Pfam" id="PF02779">
    <property type="entry name" value="Transket_pyr"/>
    <property type="match status" value="1"/>
</dbReference>
<keyword evidence="8 11" id="KW-0786">Thiamine pyrophosphate</keyword>
<evidence type="ECO:0000313" key="13">
    <source>
        <dbReference type="EMBL" id="MFD2616789.1"/>
    </source>
</evidence>
<evidence type="ECO:0000313" key="14">
    <source>
        <dbReference type="Proteomes" id="UP001597458"/>
    </source>
</evidence>
<dbReference type="PROSITE" id="PS00801">
    <property type="entry name" value="TRANSKETOLASE_1"/>
    <property type="match status" value="1"/>
</dbReference>
<dbReference type="InterPro" id="IPR049557">
    <property type="entry name" value="Transketolase_CS"/>
</dbReference>
<dbReference type="InterPro" id="IPR033247">
    <property type="entry name" value="Transketolase_fam"/>
</dbReference>
<dbReference type="PANTHER" id="PTHR43522:SF2">
    <property type="entry name" value="TRANSKETOLASE 1-RELATED"/>
    <property type="match status" value="1"/>
</dbReference>
<keyword evidence="11" id="KW-0106">Calcium</keyword>
<dbReference type="InterPro" id="IPR020826">
    <property type="entry name" value="Transketolase_BS"/>
</dbReference>
<keyword evidence="14" id="KW-1185">Reference proteome</keyword>
<dbReference type="SMART" id="SM00861">
    <property type="entry name" value="Transket_pyr"/>
    <property type="match status" value="1"/>
</dbReference>
<keyword evidence="6 11" id="KW-0479">Metal-binding</keyword>
<dbReference type="NCBIfam" id="TIGR00232">
    <property type="entry name" value="tktlase_bact"/>
    <property type="match status" value="1"/>
</dbReference>
<keyword evidence="7 11" id="KW-0460">Magnesium</keyword>
<dbReference type="InterPro" id="IPR005478">
    <property type="entry name" value="Transketolase_bac-like"/>
</dbReference>
<dbReference type="SUPFAM" id="SSF52922">
    <property type="entry name" value="TK C-terminal domain-like"/>
    <property type="match status" value="1"/>
</dbReference>
<dbReference type="InterPro" id="IPR005475">
    <property type="entry name" value="Transketolase-like_Pyr-bd"/>
</dbReference>
<gene>
    <name evidence="13" type="primary">tkt</name>
    <name evidence="13" type="ORF">ACFSTF_05630</name>
</gene>
<comment type="subunit">
    <text evidence="2 11">Homodimer.</text>
</comment>
<dbReference type="EC" id="2.2.1.1" evidence="3 10"/>
<dbReference type="Gene3D" id="3.40.50.970">
    <property type="match status" value="2"/>
</dbReference>
<organism evidence="13 14">
    <name type="scientific">Terrilactibacillus laevilacticus</name>
    <dbReference type="NCBI Taxonomy" id="1380157"/>
    <lineage>
        <taxon>Bacteria</taxon>
        <taxon>Bacillati</taxon>
        <taxon>Bacillota</taxon>
        <taxon>Bacilli</taxon>
        <taxon>Bacillales</taxon>
        <taxon>Bacillaceae</taxon>
        <taxon>Terrilactibacillus</taxon>
    </lineage>
</organism>
<evidence type="ECO:0000256" key="8">
    <source>
        <dbReference type="ARBA" id="ARBA00023052"/>
    </source>
</evidence>
<evidence type="ECO:0000256" key="3">
    <source>
        <dbReference type="ARBA" id="ARBA00013152"/>
    </source>
</evidence>
<dbReference type="Proteomes" id="UP001597458">
    <property type="component" value="Unassembled WGS sequence"/>
</dbReference>
<dbReference type="InterPro" id="IPR055152">
    <property type="entry name" value="Transketolase-like_C_2"/>
</dbReference>
<dbReference type="PROSITE" id="PS00802">
    <property type="entry name" value="TRANSKETOLASE_2"/>
    <property type="match status" value="1"/>
</dbReference>
<evidence type="ECO:0000256" key="6">
    <source>
        <dbReference type="ARBA" id="ARBA00022723"/>
    </source>
</evidence>
<protein>
    <recommendedName>
        <fullName evidence="4 10">Transketolase</fullName>
        <ecNumber evidence="3 10">2.2.1.1</ecNumber>
    </recommendedName>
</protein>
<sequence>MSQTIKQPAIEQLSIDTIRTLSIDAIEKANSGHPGMPLGAAPMAYTLWSKVMKHSPKNPNWFNRDRFVLSAGHGSMLLYSLLHLFEYGLTIEDLKNFRQWGSKTPGHPEYGHTAGVDATTGPLGQGIAMAVGMAMAEAHLGAKYNREGFNVVDHHTYAICGDGDLMEGVASEAASLAGHLKLGKLVVLYDSNDISLDGDLNMSFSEDVMKRFEAYGWQVIRVEEGNDIQAIKEALDKANAKTDQPTLIEVKTVIGFGAPTKSGKNSSHGSPLGEKEALAAKKNYGWDYEPFFVPEEVKQHFEKFKEKGAELEEDWNKLFNSFKSAFPELGEELQNAIDGKLPDGYQSELPQYKVGDSKASRITSNEVLNALAGKIPQLFGGAADLASSTKTLMGQDVNYSSSNYEGRNIWFGVREFGMAAAVNGMALHGGVLPYSSTFFVFSDYLKPAVRLSALMGLPLVYVFTHDSIAVGEDGPTHEPIEQLAGLRAIPNLSVIRPADGNETREAWKLAVESTDHPTALVLTRQNLPTLEGMVQGATEGVAKGAYIVSEAKKEAEGILIATGSEVSKAVEAQQILEEDNIFVRVVSLPSWDLFDRQSKEYKDSILPPNLTKRVGVEMAASLGWHKYIGLEGDLVTIDTFGASANGDKVQEEYGFTAENIASKMKKLFNK</sequence>
<dbReference type="GO" id="GO:0004802">
    <property type="term" value="F:transketolase activity"/>
    <property type="evidence" value="ECO:0007669"/>
    <property type="project" value="UniProtKB-EC"/>
</dbReference>
<evidence type="ECO:0000256" key="10">
    <source>
        <dbReference type="NCBIfam" id="TIGR00232"/>
    </source>
</evidence>
<comment type="catalytic activity">
    <reaction evidence="9 11">
        <text>D-sedoheptulose 7-phosphate + D-glyceraldehyde 3-phosphate = aldehydo-D-ribose 5-phosphate + D-xylulose 5-phosphate</text>
        <dbReference type="Rhea" id="RHEA:10508"/>
        <dbReference type="ChEBI" id="CHEBI:57483"/>
        <dbReference type="ChEBI" id="CHEBI:57737"/>
        <dbReference type="ChEBI" id="CHEBI:58273"/>
        <dbReference type="ChEBI" id="CHEBI:59776"/>
        <dbReference type="EC" id="2.2.1.1"/>
    </reaction>
</comment>
<dbReference type="SUPFAM" id="SSF52518">
    <property type="entry name" value="Thiamin diphosphate-binding fold (THDP-binding)"/>
    <property type="match status" value="2"/>
</dbReference>
<evidence type="ECO:0000256" key="9">
    <source>
        <dbReference type="ARBA" id="ARBA00049473"/>
    </source>
</evidence>
<dbReference type="CDD" id="cd02012">
    <property type="entry name" value="TPP_TK"/>
    <property type="match status" value="1"/>
</dbReference>
<keyword evidence="5 11" id="KW-0808">Transferase</keyword>
<dbReference type="PANTHER" id="PTHR43522">
    <property type="entry name" value="TRANSKETOLASE"/>
    <property type="match status" value="1"/>
</dbReference>
<evidence type="ECO:0000256" key="5">
    <source>
        <dbReference type="ARBA" id="ARBA00022679"/>
    </source>
</evidence>
<dbReference type="InterPro" id="IPR009014">
    <property type="entry name" value="Transketo_C/PFOR_II"/>
</dbReference>
<evidence type="ECO:0000256" key="4">
    <source>
        <dbReference type="ARBA" id="ARBA00016662"/>
    </source>
</evidence>
<evidence type="ECO:0000256" key="2">
    <source>
        <dbReference type="ARBA" id="ARBA00011738"/>
    </source>
</evidence>
<proteinExistence type="inferred from homology"/>
<evidence type="ECO:0000256" key="1">
    <source>
        <dbReference type="ARBA" id="ARBA00007131"/>
    </source>
</evidence>
<dbReference type="InterPro" id="IPR029061">
    <property type="entry name" value="THDP-binding"/>
</dbReference>
<dbReference type="RefSeq" id="WP_246092625.1">
    <property type="nucleotide sequence ID" value="NZ_JBHUMR010000008.1"/>
</dbReference>
<dbReference type="Gene3D" id="3.40.50.920">
    <property type="match status" value="1"/>
</dbReference>
<feature type="domain" description="Transketolase-like pyrimidine-binding" evidence="12">
    <location>
        <begin position="358"/>
        <end position="529"/>
    </location>
</feature>
<dbReference type="EMBL" id="JBHUMR010000008">
    <property type="protein sequence ID" value="MFD2616789.1"/>
    <property type="molecule type" value="Genomic_DNA"/>
</dbReference>
<dbReference type="CDD" id="cd07033">
    <property type="entry name" value="TPP_PYR_DXS_TK_like"/>
    <property type="match status" value="1"/>
</dbReference>
<comment type="function">
    <text evidence="11">Catalyzes the transfer of a two-carbon ketol group from a ketose donor to an aldose acceptor, via a covalent intermediate with the cofactor thiamine pyrophosphate.</text>
</comment>
<evidence type="ECO:0000256" key="7">
    <source>
        <dbReference type="ARBA" id="ARBA00022842"/>
    </source>
</evidence>
<reference evidence="14" key="1">
    <citation type="journal article" date="2019" name="Int. J. Syst. Evol. Microbiol.">
        <title>The Global Catalogue of Microorganisms (GCM) 10K type strain sequencing project: providing services to taxonomists for standard genome sequencing and annotation.</title>
        <authorList>
            <consortium name="The Broad Institute Genomics Platform"/>
            <consortium name="The Broad Institute Genome Sequencing Center for Infectious Disease"/>
            <person name="Wu L."/>
            <person name="Ma J."/>
        </authorList>
    </citation>
    <scope>NUCLEOTIDE SEQUENCE [LARGE SCALE GENOMIC DNA]</scope>
    <source>
        <strain evidence="14">TISTR 2241</strain>
    </source>
</reference>